<evidence type="ECO:0000256" key="3">
    <source>
        <dbReference type="ARBA" id="ARBA00022630"/>
    </source>
</evidence>
<dbReference type="EMBL" id="JAACJM010000286">
    <property type="protein sequence ID" value="KAF5333789.1"/>
    <property type="molecule type" value="Genomic_DNA"/>
</dbReference>
<dbReference type="PANTHER" id="PTHR42973:SF39">
    <property type="entry name" value="FAD-BINDING PCMH-TYPE DOMAIN-CONTAINING PROTEIN"/>
    <property type="match status" value="1"/>
</dbReference>
<evidence type="ECO:0000313" key="10">
    <source>
        <dbReference type="Proteomes" id="UP000559256"/>
    </source>
</evidence>
<dbReference type="InterPro" id="IPR006094">
    <property type="entry name" value="Oxid_FAD_bind_N"/>
</dbReference>
<keyword evidence="7" id="KW-0812">Transmembrane</keyword>
<organism evidence="9 10">
    <name type="scientific">Tetrapyrgos nigripes</name>
    <dbReference type="NCBI Taxonomy" id="182062"/>
    <lineage>
        <taxon>Eukaryota</taxon>
        <taxon>Fungi</taxon>
        <taxon>Dikarya</taxon>
        <taxon>Basidiomycota</taxon>
        <taxon>Agaricomycotina</taxon>
        <taxon>Agaricomycetes</taxon>
        <taxon>Agaricomycetidae</taxon>
        <taxon>Agaricales</taxon>
        <taxon>Marasmiineae</taxon>
        <taxon>Marasmiaceae</taxon>
        <taxon>Tetrapyrgos</taxon>
    </lineage>
</organism>
<feature type="compositionally biased region" description="Low complexity" evidence="6">
    <location>
        <begin position="1"/>
        <end position="16"/>
    </location>
</feature>
<dbReference type="InterPro" id="IPR016167">
    <property type="entry name" value="FAD-bd_PCMH_sub1"/>
</dbReference>
<evidence type="ECO:0000256" key="7">
    <source>
        <dbReference type="SAM" id="Phobius"/>
    </source>
</evidence>
<dbReference type="Pfam" id="PF08031">
    <property type="entry name" value="BBE"/>
    <property type="match status" value="1"/>
</dbReference>
<keyword evidence="4" id="KW-0274">FAD</keyword>
<dbReference type="AlphaFoldDB" id="A0A8H5C2W7"/>
<keyword evidence="7" id="KW-0472">Membrane</keyword>
<dbReference type="Pfam" id="PF01565">
    <property type="entry name" value="FAD_binding_4"/>
    <property type="match status" value="1"/>
</dbReference>
<protein>
    <recommendedName>
        <fullName evidence="8">FAD-binding PCMH-type domain-containing protein</fullName>
    </recommendedName>
</protein>
<comment type="similarity">
    <text evidence="2">Belongs to the oxygen-dependent FAD-linked oxidoreductase family.</text>
</comment>
<evidence type="ECO:0000259" key="8">
    <source>
        <dbReference type="PROSITE" id="PS51387"/>
    </source>
</evidence>
<dbReference type="Gene3D" id="3.30.43.10">
    <property type="entry name" value="Uridine Diphospho-n-acetylenolpyruvylglucosamine Reductase, domain 2"/>
    <property type="match status" value="1"/>
</dbReference>
<dbReference type="InterPro" id="IPR050416">
    <property type="entry name" value="FAD-linked_Oxidoreductase"/>
</dbReference>
<evidence type="ECO:0000256" key="6">
    <source>
        <dbReference type="SAM" id="MobiDB-lite"/>
    </source>
</evidence>
<proteinExistence type="inferred from homology"/>
<feature type="transmembrane region" description="Helical" evidence="7">
    <location>
        <begin position="43"/>
        <end position="63"/>
    </location>
</feature>
<feature type="region of interest" description="Disordered" evidence="6">
    <location>
        <begin position="1"/>
        <end position="23"/>
    </location>
</feature>
<dbReference type="SUPFAM" id="SSF56176">
    <property type="entry name" value="FAD-binding/transporter-associated domain-like"/>
    <property type="match status" value="1"/>
</dbReference>
<dbReference type="Gene3D" id="3.30.465.10">
    <property type="match status" value="1"/>
</dbReference>
<dbReference type="InterPro" id="IPR036318">
    <property type="entry name" value="FAD-bd_PCMH-like_sf"/>
</dbReference>
<sequence>MSSSNSTTSASSPSSTQDAAPQGGPLLDETALALYRIIASTSIGFMLFAVSFADGAITLRVVLTNIEGDSKQKLILPIMLLVTNGITTILVGYKTWEYNKFIKSGLRVMEGGSTSNVGNILLLLVQSGFLYCVIWHCGPVLVHVLSAFGQPQSLNESAFTSDVGDVRVVFPGDPDYANASIAYNLRFEINPFAIAFPNTTEQVSTVVQAGAKHDLRVVARSALVLNEKGRGLPHGRCAYVGIGGHSGFGGWGFASRMWGMTLDNILSATVVLANGTIVEVSEDSHSELFWGIRGSSSSFAITTSVLFKTHPIPPSGGTFAQFVWDVPTPIATQAFKAYQQWALSPNLTNTIGTDFGVIKGSSARGRVLLSLLTTYFAVTPGLSKEEVEAQFNETIAPFLSSSGLPEPDVNSGSTLVTGSYIDLLGAGAVPTNGLNTTATGADMHDTFYAKSIMAPMEVPLTDEAMGGMMDYLGTAGWDVDLFWHVEVELYGGVNSAINAVPLDDTAFAHRDTLWTFQPYASSSNGLPPYPDSAFGFVDGIVSTIVDNMPVNWDYGAYPNYIDGRLEDWQHRYYGPHYPRLEALKAVVDPENVFQFHTSIEEQRDLEDNLTQRW</sequence>
<dbReference type="GO" id="GO:0016491">
    <property type="term" value="F:oxidoreductase activity"/>
    <property type="evidence" value="ECO:0007669"/>
    <property type="project" value="UniProtKB-KW"/>
</dbReference>
<evidence type="ECO:0000256" key="5">
    <source>
        <dbReference type="ARBA" id="ARBA00023002"/>
    </source>
</evidence>
<reference evidence="9 10" key="1">
    <citation type="journal article" date="2020" name="ISME J.">
        <title>Uncovering the hidden diversity of litter-decomposition mechanisms in mushroom-forming fungi.</title>
        <authorList>
            <person name="Floudas D."/>
            <person name="Bentzer J."/>
            <person name="Ahren D."/>
            <person name="Johansson T."/>
            <person name="Persson P."/>
            <person name="Tunlid A."/>
        </authorList>
    </citation>
    <scope>NUCLEOTIDE SEQUENCE [LARGE SCALE GENOMIC DNA]</scope>
    <source>
        <strain evidence="9 10">CBS 291.85</strain>
    </source>
</reference>
<evidence type="ECO:0000256" key="2">
    <source>
        <dbReference type="ARBA" id="ARBA00005466"/>
    </source>
</evidence>
<keyword evidence="5" id="KW-0560">Oxidoreductase</keyword>
<keyword evidence="3" id="KW-0285">Flavoprotein</keyword>
<feature type="transmembrane region" description="Helical" evidence="7">
    <location>
        <begin position="117"/>
        <end position="136"/>
    </location>
</feature>
<dbReference type="InterPro" id="IPR016166">
    <property type="entry name" value="FAD-bd_PCMH"/>
</dbReference>
<accession>A0A8H5C2W7</accession>
<dbReference type="GO" id="GO:0071949">
    <property type="term" value="F:FAD binding"/>
    <property type="evidence" value="ECO:0007669"/>
    <property type="project" value="InterPro"/>
</dbReference>
<dbReference type="InterPro" id="IPR012951">
    <property type="entry name" value="BBE"/>
</dbReference>
<gene>
    <name evidence="9" type="ORF">D9758_017175</name>
</gene>
<comment type="cofactor">
    <cofactor evidence="1">
        <name>FAD</name>
        <dbReference type="ChEBI" id="CHEBI:57692"/>
    </cofactor>
</comment>
<dbReference type="OrthoDB" id="407275at2759"/>
<name>A0A8H5C2W7_9AGAR</name>
<evidence type="ECO:0000256" key="4">
    <source>
        <dbReference type="ARBA" id="ARBA00022827"/>
    </source>
</evidence>
<keyword evidence="7" id="KW-1133">Transmembrane helix</keyword>
<dbReference type="PROSITE" id="PS51387">
    <property type="entry name" value="FAD_PCMH"/>
    <property type="match status" value="1"/>
</dbReference>
<evidence type="ECO:0000313" key="9">
    <source>
        <dbReference type="EMBL" id="KAF5333789.1"/>
    </source>
</evidence>
<dbReference type="Gene3D" id="3.40.462.20">
    <property type="match status" value="1"/>
</dbReference>
<feature type="transmembrane region" description="Helical" evidence="7">
    <location>
        <begin position="75"/>
        <end position="96"/>
    </location>
</feature>
<evidence type="ECO:0000256" key="1">
    <source>
        <dbReference type="ARBA" id="ARBA00001974"/>
    </source>
</evidence>
<dbReference type="InterPro" id="IPR016169">
    <property type="entry name" value="FAD-bd_PCMH_sub2"/>
</dbReference>
<dbReference type="PANTHER" id="PTHR42973">
    <property type="entry name" value="BINDING OXIDOREDUCTASE, PUTATIVE (AFU_ORTHOLOGUE AFUA_1G17690)-RELATED"/>
    <property type="match status" value="1"/>
</dbReference>
<feature type="domain" description="FAD-binding PCMH-type" evidence="8">
    <location>
        <begin position="135"/>
        <end position="312"/>
    </location>
</feature>
<keyword evidence="10" id="KW-1185">Reference proteome</keyword>
<dbReference type="Proteomes" id="UP000559256">
    <property type="component" value="Unassembled WGS sequence"/>
</dbReference>
<comment type="caution">
    <text evidence="9">The sequence shown here is derived from an EMBL/GenBank/DDBJ whole genome shotgun (WGS) entry which is preliminary data.</text>
</comment>